<protein>
    <recommendedName>
        <fullName evidence="3">Lipoprotein</fullName>
    </recommendedName>
</protein>
<reference evidence="2" key="1">
    <citation type="submission" date="2020-12" db="EMBL/GenBank/DDBJ databases">
        <title>Hymenobacter sp.</title>
        <authorList>
            <person name="Kim M.K."/>
        </authorList>
    </citation>
    <scope>NUCLEOTIDE SEQUENCE [LARGE SCALE GENOMIC DNA]</scope>
    <source>
        <strain evidence="2">BT553</strain>
    </source>
</reference>
<evidence type="ECO:0008006" key="3">
    <source>
        <dbReference type="Google" id="ProtNLM"/>
    </source>
</evidence>
<sequence>MTRALWLALLLTACGNGSRDPSGEANSPGARLEAAAEAAGLVPDAARTSIAGSWARDTDRMCIVDTPGSSQRIGVLIDYGDGQGCSASGRLDRRGSRLKIAFGNCRFAAKFDGERIGFPATLPAACDALCTGRASLAAMEVDRLSDSSAEAATLRGRQGRLLCGY</sequence>
<proteinExistence type="predicted"/>
<dbReference type="RefSeq" id="WP_199035725.1">
    <property type="nucleotide sequence ID" value="NZ_JAELXS010000002.1"/>
</dbReference>
<evidence type="ECO:0000313" key="2">
    <source>
        <dbReference type="Proteomes" id="UP000640426"/>
    </source>
</evidence>
<evidence type="ECO:0000313" key="1">
    <source>
        <dbReference type="EMBL" id="MBJ6121133.1"/>
    </source>
</evidence>
<name>A0ABS0XM76_9SPHN</name>
<gene>
    <name evidence="1" type="ORF">JAO74_04920</name>
</gene>
<comment type="caution">
    <text evidence="1">The sequence shown here is derived from an EMBL/GenBank/DDBJ whole genome shotgun (WGS) entry which is preliminary data.</text>
</comment>
<dbReference type="Proteomes" id="UP000640426">
    <property type="component" value="Unassembled WGS sequence"/>
</dbReference>
<keyword evidence="2" id="KW-1185">Reference proteome</keyword>
<organism evidence="1 2">
    <name type="scientific">Sphingomonas mollis</name>
    <dbReference type="NCBI Taxonomy" id="2795726"/>
    <lineage>
        <taxon>Bacteria</taxon>
        <taxon>Pseudomonadati</taxon>
        <taxon>Pseudomonadota</taxon>
        <taxon>Alphaproteobacteria</taxon>
        <taxon>Sphingomonadales</taxon>
        <taxon>Sphingomonadaceae</taxon>
        <taxon>Sphingomonas</taxon>
    </lineage>
</organism>
<accession>A0ABS0XM76</accession>
<dbReference type="EMBL" id="JAELXS010000002">
    <property type="protein sequence ID" value="MBJ6121133.1"/>
    <property type="molecule type" value="Genomic_DNA"/>
</dbReference>